<sequence>LGLELALTGLGVHSNRDVWGKGIGGAGFSTPSKPHFPNELDRDLGECMVQQVVVVVGGRLRSYCWRGVWQWWFWNHGYSSMGLIANLLEVKFEMVFIGHGVVESEGELGYAPGGLKNSMAAAIVSSERMLGSYSKRVTSWVRLYGILDHGSICEAPRSGLQLKGRWQRFNKRGDCICQEKLSDGTIFSPK</sequence>
<name>A0A9P6BVB4_9AGAR</name>
<reference evidence="1" key="1">
    <citation type="submission" date="2020-11" db="EMBL/GenBank/DDBJ databases">
        <authorList>
            <consortium name="DOE Joint Genome Institute"/>
            <person name="Ahrendt S."/>
            <person name="Riley R."/>
            <person name="Andreopoulos W."/>
            <person name="Labutti K."/>
            <person name="Pangilinan J."/>
            <person name="Ruiz-Duenas F.J."/>
            <person name="Barrasa J.M."/>
            <person name="Sanchez-Garcia M."/>
            <person name="Camarero S."/>
            <person name="Miyauchi S."/>
            <person name="Serrano A."/>
            <person name="Linde D."/>
            <person name="Babiker R."/>
            <person name="Drula E."/>
            <person name="Ayuso-Fernandez I."/>
            <person name="Pacheco R."/>
            <person name="Padilla G."/>
            <person name="Ferreira P."/>
            <person name="Barriuso J."/>
            <person name="Kellner H."/>
            <person name="Castanera R."/>
            <person name="Alfaro M."/>
            <person name="Ramirez L."/>
            <person name="Pisabarro A.G."/>
            <person name="Kuo A."/>
            <person name="Tritt A."/>
            <person name="Lipzen A."/>
            <person name="He G."/>
            <person name="Yan M."/>
            <person name="Ng V."/>
            <person name="Cullen D."/>
            <person name="Martin F."/>
            <person name="Rosso M.-N."/>
            <person name="Henrissat B."/>
            <person name="Hibbett D."/>
            <person name="Martinez A.T."/>
            <person name="Grigoriev I.V."/>
        </authorList>
    </citation>
    <scope>NUCLEOTIDE SEQUENCE</scope>
    <source>
        <strain evidence="1">MF-IS2</strain>
    </source>
</reference>
<protein>
    <submittedName>
        <fullName evidence="1">Uncharacterized protein</fullName>
    </submittedName>
</protein>
<evidence type="ECO:0000313" key="2">
    <source>
        <dbReference type="Proteomes" id="UP000807342"/>
    </source>
</evidence>
<comment type="caution">
    <text evidence="1">The sequence shown here is derived from an EMBL/GenBank/DDBJ whole genome shotgun (WGS) entry which is preliminary data.</text>
</comment>
<accession>A0A9P6BVB4</accession>
<organism evidence="1 2">
    <name type="scientific">Macrolepiota fuliginosa MF-IS2</name>
    <dbReference type="NCBI Taxonomy" id="1400762"/>
    <lineage>
        <taxon>Eukaryota</taxon>
        <taxon>Fungi</taxon>
        <taxon>Dikarya</taxon>
        <taxon>Basidiomycota</taxon>
        <taxon>Agaricomycotina</taxon>
        <taxon>Agaricomycetes</taxon>
        <taxon>Agaricomycetidae</taxon>
        <taxon>Agaricales</taxon>
        <taxon>Agaricineae</taxon>
        <taxon>Agaricaceae</taxon>
        <taxon>Macrolepiota</taxon>
    </lineage>
</organism>
<dbReference type="AlphaFoldDB" id="A0A9P6BVB4"/>
<dbReference type="EMBL" id="MU154020">
    <property type="protein sequence ID" value="KAF9439539.1"/>
    <property type="molecule type" value="Genomic_DNA"/>
</dbReference>
<keyword evidence="2" id="KW-1185">Reference proteome</keyword>
<dbReference type="Proteomes" id="UP000807342">
    <property type="component" value="Unassembled WGS sequence"/>
</dbReference>
<feature type="non-terminal residue" evidence="1">
    <location>
        <position position="1"/>
    </location>
</feature>
<proteinExistence type="predicted"/>
<evidence type="ECO:0000313" key="1">
    <source>
        <dbReference type="EMBL" id="KAF9439539.1"/>
    </source>
</evidence>
<gene>
    <name evidence="1" type="ORF">P691DRAFT_786062</name>
</gene>